<dbReference type="AlphaFoldDB" id="A0A1M6KGR4"/>
<dbReference type="InterPro" id="IPR043502">
    <property type="entry name" value="DNA/RNA_pol_sf"/>
</dbReference>
<feature type="region of interest" description="Disordered" evidence="2">
    <location>
        <begin position="1"/>
        <end position="27"/>
    </location>
</feature>
<dbReference type="SUPFAM" id="SSF56672">
    <property type="entry name" value="DNA/RNA polymerases"/>
    <property type="match status" value="1"/>
</dbReference>
<dbReference type="InterPro" id="IPR050356">
    <property type="entry name" value="SulA_CellDiv_inhibitor"/>
</dbReference>
<dbReference type="EMBL" id="FQZF01000016">
    <property type="protein sequence ID" value="SHJ58108.1"/>
    <property type="molecule type" value="Genomic_DNA"/>
</dbReference>
<gene>
    <name evidence="3" type="ORF">SAMN02745194_02894</name>
</gene>
<evidence type="ECO:0000313" key="4">
    <source>
        <dbReference type="Proteomes" id="UP000184387"/>
    </source>
</evidence>
<dbReference type="OrthoDB" id="9788640at2"/>
<dbReference type="STRING" id="198092.SAMN02745194_02894"/>
<keyword evidence="4" id="KW-1185">Reference proteome</keyword>
<evidence type="ECO:0000256" key="2">
    <source>
        <dbReference type="SAM" id="MobiDB-lite"/>
    </source>
</evidence>
<organism evidence="3 4">
    <name type="scientific">Muricoccus roseus</name>
    <dbReference type="NCBI Taxonomy" id="198092"/>
    <lineage>
        <taxon>Bacteria</taxon>
        <taxon>Pseudomonadati</taxon>
        <taxon>Pseudomonadota</taxon>
        <taxon>Alphaproteobacteria</taxon>
        <taxon>Acetobacterales</taxon>
        <taxon>Roseomonadaceae</taxon>
        <taxon>Muricoccus</taxon>
    </lineage>
</organism>
<dbReference type="Proteomes" id="UP000184387">
    <property type="component" value="Unassembled WGS sequence"/>
</dbReference>
<dbReference type="CDD" id="cd03468">
    <property type="entry name" value="PolY_like"/>
    <property type="match status" value="1"/>
</dbReference>
<name>A0A1M6KGR4_9PROT</name>
<sequence>MRRRACQPPRIRLGPPTLQPVLSPEAGEAPGAGPRILALHLPCLATDILRVPGPVLTWHMHGNRRLVAAVDGAAMELGLRPGQTLGDAQALAPGVPAYPDAPEKAAARLSELAHWALRIAPLVAPDPPDGLLVNIAGAAELHGGEEVVRRRALAGLARLGHAAFAAVAGSAAAAMALARCGHPAVVPPGREAEAIARLPLHALRLEGEVTAGLRRLGLHGIGDVLAQPRAPLARRFGAGLILALDRATGAVSEPFRSIRPAPDWHVALDVEEPLITRTAIEIAAERLLAQLCKRLAEEGRGLRRLLLRAHRADGGMQELAVGLGLASRDPRHLARLLSPRLEELAPGFGFDRIALMAERTEPLSPGQSGLAGEEEGVALAALLDRVAQRLPAWRLRPRESHWPERAVERADPLSPVPHPAGWAVRARPLRLLRRPERLEAMAVLPDDPPFRIRWRGAWVQVRAAEGPERLEPEWWRDRPDRPMRDYYRLEMPDGRRLWVCRAGGPGEGGWFLHGILP</sequence>
<dbReference type="PANTHER" id="PTHR35369:SF2">
    <property type="entry name" value="BLR3025 PROTEIN"/>
    <property type="match status" value="1"/>
</dbReference>
<dbReference type="PANTHER" id="PTHR35369">
    <property type="entry name" value="BLR3025 PROTEIN-RELATED"/>
    <property type="match status" value="1"/>
</dbReference>
<evidence type="ECO:0000256" key="1">
    <source>
        <dbReference type="ARBA" id="ARBA00022763"/>
    </source>
</evidence>
<protein>
    <submittedName>
        <fullName evidence="3">Protein ImuB</fullName>
    </submittedName>
</protein>
<keyword evidence="1" id="KW-0227">DNA damage</keyword>
<evidence type="ECO:0000313" key="3">
    <source>
        <dbReference type="EMBL" id="SHJ58108.1"/>
    </source>
</evidence>
<dbReference type="RefSeq" id="WP_139281349.1">
    <property type="nucleotide sequence ID" value="NZ_FQZF01000016.1"/>
</dbReference>
<reference evidence="3 4" key="1">
    <citation type="submission" date="2016-11" db="EMBL/GenBank/DDBJ databases">
        <authorList>
            <person name="Jaros S."/>
            <person name="Januszkiewicz K."/>
            <person name="Wedrychowicz H."/>
        </authorList>
    </citation>
    <scope>NUCLEOTIDE SEQUENCE [LARGE SCALE GENOMIC DNA]</scope>
    <source>
        <strain evidence="3 4">DSM 14916</strain>
    </source>
</reference>
<dbReference type="GO" id="GO:0006281">
    <property type="term" value="P:DNA repair"/>
    <property type="evidence" value="ECO:0007669"/>
    <property type="project" value="TreeGrafter"/>
</dbReference>
<proteinExistence type="predicted"/>
<accession>A0A1M6KGR4</accession>